<feature type="domain" description="Peptidoglycan binding-like" evidence="1">
    <location>
        <begin position="86"/>
        <end position="138"/>
    </location>
</feature>
<accession>A0ABR9C4W8</accession>
<dbReference type="InterPro" id="IPR036365">
    <property type="entry name" value="PGBD-like_sf"/>
</dbReference>
<protein>
    <submittedName>
        <fullName evidence="2">Peptidoglycan-binding protein</fullName>
    </submittedName>
</protein>
<keyword evidence="3" id="KW-1185">Reference proteome</keyword>
<dbReference type="InterPro" id="IPR002477">
    <property type="entry name" value="Peptidoglycan-bd-like"/>
</dbReference>
<evidence type="ECO:0000313" key="2">
    <source>
        <dbReference type="EMBL" id="MBD8874825.1"/>
    </source>
</evidence>
<sequence>MARGKKADFEDETDGMMARAGGIARDNPVAAGGAVVMALTGCLIVANAVSLQPGRHPAPFFATRDRPQAIEPDDLRGIVVQEVSALVLDLQTSLRRIGIYEGPLDGLMGPATERSIRHYERLHGRLETGEATDELLALITLQGTDVVASGPPVPRPKPIGASALAAKTVSAPPLEPENPRLARIQQLLSDLGYGPLSADGVMGDNTSSAIQRFELDRGLPITGELTPAVIERLEMVSGKRVD</sequence>
<reference evidence="2 3" key="1">
    <citation type="submission" date="2020-09" db="EMBL/GenBank/DDBJ databases">
        <title>The genome sequence of type strain Labrenzia polysiphoniae KACC 19711.</title>
        <authorList>
            <person name="Liu Y."/>
        </authorList>
    </citation>
    <scope>NUCLEOTIDE SEQUENCE [LARGE SCALE GENOMIC DNA]</scope>
    <source>
        <strain evidence="2 3">KACC 19711</strain>
    </source>
</reference>
<feature type="domain" description="Peptidoglycan binding-like" evidence="1">
    <location>
        <begin position="179"/>
        <end position="233"/>
    </location>
</feature>
<dbReference type="Gene3D" id="1.10.101.10">
    <property type="entry name" value="PGBD-like superfamily/PGBD"/>
    <property type="match status" value="2"/>
</dbReference>
<dbReference type="Proteomes" id="UP000615687">
    <property type="component" value="Unassembled WGS sequence"/>
</dbReference>
<dbReference type="RefSeq" id="WP_192106481.1">
    <property type="nucleotide sequence ID" value="NZ_JACYXJ010000001.1"/>
</dbReference>
<dbReference type="SUPFAM" id="SSF47090">
    <property type="entry name" value="PGBD-like"/>
    <property type="match status" value="2"/>
</dbReference>
<proteinExistence type="predicted"/>
<evidence type="ECO:0000259" key="1">
    <source>
        <dbReference type="Pfam" id="PF01471"/>
    </source>
</evidence>
<gene>
    <name evidence="2" type="ORF">IG617_00880</name>
</gene>
<dbReference type="EMBL" id="JACYXJ010000001">
    <property type="protein sequence ID" value="MBD8874825.1"/>
    <property type="molecule type" value="Genomic_DNA"/>
</dbReference>
<organism evidence="2 3">
    <name type="scientific">Roseibium polysiphoniae</name>
    <dbReference type="NCBI Taxonomy" id="2571221"/>
    <lineage>
        <taxon>Bacteria</taxon>
        <taxon>Pseudomonadati</taxon>
        <taxon>Pseudomonadota</taxon>
        <taxon>Alphaproteobacteria</taxon>
        <taxon>Hyphomicrobiales</taxon>
        <taxon>Stappiaceae</taxon>
        <taxon>Roseibium</taxon>
    </lineage>
</organism>
<dbReference type="Pfam" id="PF01471">
    <property type="entry name" value="PG_binding_1"/>
    <property type="match status" value="2"/>
</dbReference>
<comment type="caution">
    <text evidence="2">The sequence shown here is derived from an EMBL/GenBank/DDBJ whole genome shotgun (WGS) entry which is preliminary data.</text>
</comment>
<evidence type="ECO:0000313" key="3">
    <source>
        <dbReference type="Proteomes" id="UP000615687"/>
    </source>
</evidence>
<dbReference type="InterPro" id="IPR036366">
    <property type="entry name" value="PGBDSf"/>
</dbReference>
<name>A0ABR9C4W8_9HYPH</name>